<feature type="region of interest" description="Disordered" evidence="1">
    <location>
        <begin position="122"/>
        <end position="195"/>
    </location>
</feature>
<evidence type="ECO:0000256" key="1">
    <source>
        <dbReference type="SAM" id="MobiDB-lite"/>
    </source>
</evidence>
<dbReference type="EMBL" id="JANPWB010000015">
    <property type="protein sequence ID" value="KAJ1093558.1"/>
    <property type="molecule type" value="Genomic_DNA"/>
</dbReference>
<proteinExistence type="predicted"/>
<comment type="caution">
    <text evidence="2">The sequence shown here is derived from an EMBL/GenBank/DDBJ whole genome shotgun (WGS) entry which is preliminary data.</text>
</comment>
<name>A0AAV7LVH8_PLEWA</name>
<dbReference type="Proteomes" id="UP001066276">
    <property type="component" value="Chromosome 11"/>
</dbReference>
<feature type="region of interest" description="Disordered" evidence="1">
    <location>
        <begin position="1"/>
        <end position="103"/>
    </location>
</feature>
<evidence type="ECO:0000313" key="2">
    <source>
        <dbReference type="EMBL" id="KAJ1093558.1"/>
    </source>
</evidence>
<organism evidence="2 3">
    <name type="scientific">Pleurodeles waltl</name>
    <name type="common">Iberian ribbed newt</name>
    <dbReference type="NCBI Taxonomy" id="8319"/>
    <lineage>
        <taxon>Eukaryota</taxon>
        <taxon>Metazoa</taxon>
        <taxon>Chordata</taxon>
        <taxon>Craniata</taxon>
        <taxon>Vertebrata</taxon>
        <taxon>Euteleostomi</taxon>
        <taxon>Amphibia</taxon>
        <taxon>Batrachia</taxon>
        <taxon>Caudata</taxon>
        <taxon>Salamandroidea</taxon>
        <taxon>Salamandridae</taxon>
        <taxon>Pleurodelinae</taxon>
        <taxon>Pleurodeles</taxon>
    </lineage>
</organism>
<keyword evidence="3" id="KW-1185">Reference proteome</keyword>
<accession>A0AAV7LVH8</accession>
<gene>
    <name evidence="2" type="ORF">NDU88_006658</name>
</gene>
<protein>
    <submittedName>
        <fullName evidence="2">Uncharacterized protein</fullName>
    </submittedName>
</protein>
<feature type="compositionally biased region" description="Polar residues" evidence="1">
    <location>
        <begin position="7"/>
        <end position="16"/>
    </location>
</feature>
<evidence type="ECO:0000313" key="3">
    <source>
        <dbReference type="Proteomes" id="UP001066276"/>
    </source>
</evidence>
<dbReference type="AlphaFoldDB" id="A0AAV7LVH8"/>
<reference evidence="2" key="1">
    <citation type="journal article" date="2022" name="bioRxiv">
        <title>Sequencing and chromosome-scale assembly of the giantPleurodeles waltlgenome.</title>
        <authorList>
            <person name="Brown T."/>
            <person name="Elewa A."/>
            <person name="Iarovenko S."/>
            <person name="Subramanian E."/>
            <person name="Araus A.J."/>
            <person name="Petzold A."/>
            <person name="Susuki M."/>
            <person name="Suzuki K.-i.T."/>
            <person name="Hayashi T."/>
            <person name="Toyoda A."/>
            <person name="Oliveira C."/>
            <person name="Osipova E."/>
            <person name="Leigh N.D."/>
            <person name="Simon A."/>
            <person name="Yun M.H."/>
        </authorList>
    </citation>
    <scope>NUCLEOTIDE SEQUENCE</scope>
    <source>
        <strain evidence="2">20211129_DDA</strain>
        <tissue evidence="2">Liver</tissue>
    </source>
</reference>
<sequence>MSLFHSPLQSEFNSDSGRYERTSIGSRPGLGSTTIIASLSGAPGCRPHAVLRPPGPAAARAELRPHSHLGTNTRRPQPRASRDRPAGGAPPVRRASFVPRTSGRFSVVRDDSSLLVRSLVHSPAGALSPPPPTPPNRRDAVTGSSRLRSRSPPDAAGTFNEPPVPGPIDLRRQQTDPLLPPRLHRPRARTTILAP</sequence>